<evidence type="ECO:0000313" key="2">
    <source>
        <dbReference type="Proteomes" id="UP001162031"/>
    </source>
</evidence>
<evidence type="ECO:0008006" key="3">
    <source>
        <dbReference type="Google" id="ProtNLM"/>
    </source>
</evidence>
<reference evidence="1" key="1">
    <citation type="submission" date="2022-12" db="EMBL/GenBank/DDBJ databases">
        <authorList>
            <person name="Webb A."/>
        </authorList>
    </citation>
    <scope>NUCLEOTIDE SEQUENCE</scope>
    <source>
        <strain evidence="1">Hp1</strain>
    </source>
</reference>
<sequence>MRLRPIVQLSTAALLTRIVISSGSNKVKNQTSAHFDGPAHDNIPANRLMMAENTMNSDERMPQETMASLVSGLTKKVVANAVEEAMKVFHANDKAYMLTKEAWNEWKELDPHVHEVAVEILSHCTLERVAPPKADEKALHHMILDKTHTFEDGGAKQLMHATIVPNSNSMDEMYRMRHDSTATDGFTSSDVERFASKVNGRKNYESLNQLLIDSGAAPRLAPAVSTGRRRRPAVGHSQQTLRAKLKRWANEGQSVQTVSRLLGSSTSEPKRLTYEEMCILSEYILLYNNKRRTKARGKVVDAFSYFIKKCGDSRLALMILGGTKVPQLVDRLFIKKAIGHGKTPAEFIDTILMLAFDVESLLGPLLAAFGGAAKLAPLLKTVRESGFSKDSAKQLQHAMFLSWLDSGKTDDAVFDLLGLSEIWKSGLICENMNTFVEYISVRNEHYTTGIDALMYLRRKFGDTGLSIIMREEEEALRIMKMREISFSDRQVDESKSSADFVGDLLAASTNVVGLLDPLLIVFGGAAKLAPILSIAKMNPVTREKAVELRHAMLTSWAKSRKNAYAVSDLLELTELKERGLVYENLDFFAEYLVLCNKISGGGMDIIAYLRTQFGDNVLTLTILERKEVSSFTKEFDRALIQRWRDEGKTLANVCDEVMEDDLTWQDRVRIVDYFKSVMTLG</sequence>
<dbReference type="AlphaFoldDB" id="A0AAV0UB80"/>
<keyword evidence="2" id="KW-1185">Reference proteome</keyword>
<dbReference type="Proteomes" id="UP001162031">
    <property type="component" value="Unassembled WGS sequence"/>
</dbReference>
<proteinExistence type="predicted"/>
<gene>
    <name evidence="1" type="ORF">HBR001_LOCUS5909</name>
</gene>
<organism evidence="1 2">
    <name type="scientific">Hyaloperonospora brassicae</name>
    <name type="common">Brassica downy mildew</name>
    <name type="synonym">Peronospora brassicae</name>
    <dbReference type="NCBI Taxonomy" id="162125"/>
    <lineage>
        <taxon>Eukaryota</taxon>
        <taxon>Sar</taxon>
        <taxon>Stramenopiles</taxon>
        <taxon>Oomycota</taxon>
        <taxon>Peronosporomycetes</taxon>
        <taxon>Peronosporales</taxon>
        <taxon>Peronosporaceae</taxon>
        <taxon>Hyaloperonospora</taxon>
    </lineage>
</organism>
<comment type="caution">
    <text evidence="1">The sequence shown here is derived from an EMBL/GenBank/DDBJ whole genome shotgun (WGS) entry which is preliminary data.</text>
</comment>
<accession>A0AAV0UB80</accession>
<protein>
    <recommendedName>
        <fullName evidence="3">RxLR effector candidate protein</fullName>
    </recommendedName>
</protein>
<evidence type="ECO:0000313" key="1">
    <source>
        <dbReference type="EMBL" id="CAI5733648.1"/>
    </source>
</evidence>
<dbReference type="EMBL" id="CANTFL010001207">
    <property type="protein sequence ID" value="CAI5733648.1"/>
    <property type="molecule type" value="Genomic_DNA"/>
</dbReference>
<name>A0AAV0UB80_HYABA</name>